<protein>
    <submittedName>
        <fullName evidence="1">Uncharacterized protein</fullName>
    </submittedName>
</protein>
<dbReference type="Proteomes" id="UP001270266">
    <property type="component" value="Unassembled WGS sequence"/>
</dbReference>
<keyword evidence="2" id="KW-1185">Reference proteome</keyword>
<accession>A0ABU5D979</accession>
<comment type="caution">
    <text evidence="1">The sequence shown here is derived from an EMBL/GenBank/DDBJ whole genome shotgun (WGS) entry which is preliminary data.</text>
</comment>
<dbReference type="EMBL" id="JARDVI010000012">
    <property type="protein sequence ID" value="MDY0420557.1"/>
    <property type="molecule type" value="Genomic_DNA"/>
</dbReference>
<organism evidence="1 2">
    <name type="scientific">Enterobacter chinensis</name>
    <dbReference type="NCBI Taxonomy" id="3030997"/>
    <lineage>
        <taxon>Bacteria</taxon>
        <taxon>Pseudomonadati</taxon>
        <taxon>Pseudomonadota</taxon>
        <taxon>Gammaproteobacteria</taxon>
        <taxon>Enterobacterales</taxon>
        <taxon>Enterobacteriaceae</taxon>
        <taxon>Enterobacter</taxon>
    </lineage>
</organism>
<dbReference type="RefSeq" id="WP_320387676.1">
    <property type="nucleotide sequence ID" value="NZ_JARDVI010000012.1"/>
</dbReference>
<name>A0ABU5D979_9ENTR</name>
<gene>
    <name evidence="1" type="ORF">PYW49_23200</name>
</gene>
<evidence type="ECO:0000313" key="2">
    <source>
        <dbReference type="Proteomes" id="UP001270266"/>
    </source>
</evidence>
<sequence length="123" mass="14344">MSLEFYNFKPRKTLYDGKENCFYEFSEKICIPFLNVEIYFRNIDAIPLWNIDSSLKKEIASNITGIKALTFHDDPDPVYKYNNLDVYIYSSFLESKEIHIVLAQGESQPARYKIILLGFVIVG</sequence>
<reference evidence="1 2" key="1">
    <citation type="submission" date="2023-02" db="EMBL/GenBank/DDBJ databases">
        <title>The draft genomes of Enterobacter strains.</title>
        <authorList>
            <person name="He Y."/>
            <person name="Feng Y."/>
            <person name="Zong Z."/>
        </authorList>
    </citation>
    <scope>NUCLEOTIDE SEQUENCE [LARGE SCALE GENOMIC DNA]</scope>
    <source>
        <strain evidence="1 2">170198</strain>
    </source>
</reference>
<proteinExistence type="predicted"/>
<evidence type="ECO:0000313" key="1">
    <source>
        <dbReference type="EMBL" id="MDY0420557.1"/>
    </source>
</evidence>